<keyword evidence="2" id="KW-0235">DNA replication</keyword>
<dbReference type="Pfam" id="PF17764">
    <property type="entry name" value="PriA_3primeBD"/>
    <property type="match status" value="1"/>
</dbReference>
<keyword evidence="7" id="KW-0238">DNA-binding</keyword>
<keyword evidence="3" id="KW-0479">Metal-binding</keyword>
<evidence type="ECO:0000313" key="9">
    <source>
        <dbReference type="EMBL" id="OGN20345.1"/>
    </source>
</evidence>
<proteinExistence type="predicted"/>
<protein>
    <submittedName>
        <fullName evidence="9">Primosomal protein N</fullName>
    </submittedName>
</protein>
<keyword evidence="1" id="KW-0639">Primosome</keyword>
<reference evidence="9 10" key="1">
    <citation type="journal article" date="2016" name="Nat. Commun.">
        <title>Thousands of microbial genomes shed light on interconnected biogeochemical processes in an aquifer system.</title>
        <authorList>
            <person name="Anantharaman K."/>
            <person name="Brown C.T."/>
            <person name="Hug L.A."/>
            <person name="Sharon I."/>
            <person name="Castelle C.J."/>
            <person name="Probst A.J."/>
            <person name="Thomas B.C."/>
            <person name="Singh A."/>
            <person name="Wilkins M.J."/>
            <person name="Karaoz U."/>
            <person name="Brodie E.L."/>
            <person name="Williams K.H."/>
            <person name="Hubbard S.S."/>
            <person name="Banfield J.F."/>
        </authorList>
    </citation>
    <scope>NUCLEOTIDE SEQUENCE [LARGE SCALE GENOMIC DNA]</scope>
</reference>
<feature type="domain" description="Primosomal protein N' 3' DNA-binding" evidence="8">
    <location>
        <begin position="15"/>
        <end position="114"/>
    </location>
</feature>
<evidence type="ECO:0000313" key="10">
    <source>
        <dbReference type="Proteomes" id="UP000177478"/>
    </source>
</evidence>
<dbReference type="Gene3D" id="3.40.1440.60">
    <property type="entry name" value="PriA, 3(prime) DNA-binding domain"/>
    <property type="match status" value="1"/>
</dbReference>
<sequence>MNEAEQYLLEVVPLVTIPRPEAQILSYYCDHDPDINSLITVPFRNRSIPGLVLASTPVAQAKRMLKKDFSFSLKHTGKVISPTPVITLAQQNLAFWLASKYHAPLGPCFKNFLPNFIGKKKYPINLLPGTETKLTEPKKTFIPLTDTASHYKNYLSIIKKHPGQSVLLLVPETTHLDYFAQSYTTLKPEILHSGLNNQKIYDLQQKISAGQPTFVIATRLALTLPWQKLGLIIVDSESNPAYYSDTTPKYFAPDLARQLAKLHSAELIISDTLPRVETAYELDLSNWKLENGNWKIVDMVSEIKDANYSPFSTELKEQIQTSIAEKKKLVIFVPRKGYAPYLLCKKCGETVRCKNCDHTLVVHRNESGIKNQELNLICHHCENTEPITAVCPKCKGGILEYKGLGIQKAMEKLKVWLDRQNITAPPMLELSNDSATTRAEADKIINEFRANPSTILFTTQKIFSYLYLIKPDLIAILNADLLANFANWRADEEALHDLLTLTKMSEQTIIQSYHVDSTPIKTLAEGGVDQFIKNELANRQSLNYPPFCEIIKLVYRHRDPRKALQEARIVAEKIKNEVAKQKLTISVLGPVTGLREKGLFTQEIILKIKNAASAEATAGQRKERSNLLRLVGSQWRVSLD</sequence>
<gene>
    <name evidence="9" type="ORF">A3F25_00840</name>
</gene>
<dbReference type="NCBIfam" id="TIGR00595">
    <property type="entry name" value="priA"/>
    <property type="match status" value="1"/>
</dbReference>
<dbReference type="Gene3D" id="3.40.50.300">
    <property type="entry name" value="P-loop containing nucleotide triphosphate hydrolases"/>
    <property type="match status" value="1"/>
</dbReference>
<dbReference type="GO" id="GO:0043138">
    <property type="term" value="F:3'-5' DNA helicase activity"/>
    <property type="evidence" value="ECO:0007669"/>
    <property type="project" value="TreeGrafter"/>
</dbReference>
<accession>A0A1F8G4S9</accession>
<dbReference type="STRING" id="1802689.A3F25_00840"/>
<dbReference type="GO" id="GO:0005524">
    <property type="term" value="F:ATP binding"/>
    <property type="evidence" value="ECO:0007669"/>
    <property type="project" value="UniProtKB-KW"/>
</dbReference>
<evidence type="ECO:0000256" key="1">
    <source>
        <dbReference type="ARBA" id="ARBA00022515"/>
    </source>
</evidence>
<evidence type="ECO:0000259" key="8">
    <source>
        <dbReference type="Pfam" id="PF17764"/>
    </source>
</evidence>
<dbReference type="InterPro" id="IPR042115">
    <property type="entry name" value="PriA_3primeBD_sf"/>
</dbReference>
<evidence type="ECO:0000256" key="2">
    <source>
        <dbReference type="ARBA" id="ARBA00022705"/>
    </source>
</evidence>
<keyword evidence="5" id="KW-0862">Zinc</keyword>
<dbReference type="AlphaFoldDB" id="A0A1F8G4S9"/>
<dbReference type="PANTHER" id="PTHR30580:SF0">
    <property type="entry name" value="PRIMOSOMAL PROTEIN N"/>
    <property type="match status" value="1"/>
</dbReference>
<dbReference type="GO" id="GO:0006302">
    <property type="term" value="P:double-strand break repair"/>
    <property type="evidence" value="ECO:0007669"/>
    <property type="project" value="InterPro"/>
</dbReference>
<evidence type="ECO:0000256" key="4">
    <source>
        <dbReference type="ARBA" id="ARBA00022741"/>
    </source>
</evidence>
<comment type="caution">
    <text evidence="9">The sequence shown here is derived from an EMBL/GenBank/DDBJ whole genome shotgun (WGS) entry which is preliminary data.</text>
</comment>
<dbReference type="InterPro" id="IPR027417">
    <property type="entry name" value="P-loop_NTPase"/>
</dbReference>
<name>A0A1F8G4S9_9BACT</name>
<keyword evidence="6" id="KW-0067">ATP-binding</keyword>
<dbReference type="GO" id="GO:0006270">
    <property type="term" value="P:DNA replication initiation"/>
    <property type="evidence" value="ECO:0007669"/>
    <property type="project" value="TreeGrafter"/>
</dbReference>
<dbReference type="GO" id="GO:0003677">
    <property type="term" value="F:DNA binding"/>
    <property type="evidence" value="ECO:0007669"/>
    <property type="project" value="UniProtKB-KW"/>
</dbReference>
<dbReference type="InterPro" id="IPR005259">
    <property type="entry name" value="PriA"/>
</dbReference>
<keyword evidence="4" id="KW-0547">Nucleotide-binding</keyword>
<evidence type="ECO:0000256" key="7">
    <source>
        <dbReference type="ARBA" id="ARBA00023125"/>
    </source>
</evidence>
<dbReference type="GO" id="GO:0046872">
    <property type="term" value="F:metal ion binding"/>
    <property type="evidence" value="ECO:0007669"/>
    <property type="project" value="UniProtKB-KW"/>
</dbReference>
<evidence type="ECO:0000256" key="6">
    <source>
        <dbReference type="ARBA" id="ARBA00022840"/>
    </source>
</evidence>
<evidence type="ECO:0000256" key="5">
    <source>
        <dbReference type="ARBA" id="ARBA00022833"/>
    </source>
</evidence>
<evidence type="ECO:0000256" key="3">
    <source>
        <dbReference type="ARBA" id="ARBA00022723"/>
    </source>
</evidence>
<dbReference type="EMBL" id="MGKD01000005">
    <property type="protein sequence ID" value="OGN20345.1"/>
    <property type="molecule type" value="Genomic_DNA"/>
</dbReference>
<dbReference type="GO" id="GO:0006269">
    <property type="term" value="P:DNA replication, synthesis of primer"/>
    <property type="evidence" value="ECO:0007669"/>
    <property type="project" value="UniProtKB-KW"/>
</dbReference>
<dbReference type="PANTHER" id="PTHR30580">
    <property type="entry name" value="PRIMOSOMAL PROTEIN N"/>
    <property type="match status" value="1"/>
</dbReference>
<dbReference type="GO" id="GO:1990077">
    <property type="term" value="C:primosome complex"/>
    <property type="evidence" value="ECO:0007669"/>
    <property type="project" value="UniProtKB-KW"/>
</dbReference>
<organism evidence="9 10">
    <name type="scientific">Candidatus Yanofskybacteria bacterium RIFCSPHIGHO2_12_FULL_45_19b</name>
    <dbReference type="NCBI Taxonomy" id="1802689"/>
    <lineage>
        <taxon>Bacteria</taxon>
        <taxon>Candidatus Yanofskyibacteriota</taxon>
    </lineage>
</organism>
<dbReference type="InterPro" id="IPR041222">
    <property type="entry name" value="PriA_3primeBD"/>
</dbReference>
<dbReference type="Proteomes" id="UP000177478">
    <property type="component" value="Unassembled WGS sequence"/>
</dbReference>
<dbReference type="GO" id="GO:0006310">
    <property type="term" value="P:DNA recombination"/>
    <property type="evidence" value="ECO:0007669"/>
    <property type="project" value="InterPro"/>
</dbReference>